<organism evidence="2 3">
    <name type="scientific">Pristionchus pacificus</name>
    <name type="common">Parasitic nematode worm</name>
    <dbReference type="NCBI Taxonomy" id="54126"/>
    <lineage>
        <taxon>Eukaryota</taxon>
        <taxon>Metazoa</taxon>
        <taxon>Ecdysozoa</taxon>
        <taxon>Nematoda</taxon>
        <taxon>Chromadorea</taxon>
        <taxon>Rhabditida</taxon>
        <taxon>Rhabditina</taxon>
        <taxon>Diplogasteromorpha</taxon>
        <taxon>Diplogasteroidea</taxon>
        <taxon>Neodiplogasteridae</taxon>
        <taxon>Pristionchus</taxon>
    </lineage>
</organism>
<dbReference type="Proteomes" id="UP000005239">
    <property type="component" value="Unassembled WGS sequence"/>
</dbReference>
<keyword evidence="1" id="KW-0812">Transmembrane</keyword>
<feature type="transmembrane region" description="Helical" evidence="1">
    <location>
        <begin position="145"/>
        <end position="165"/>
    </location>
</feature>
<gene>
    <name evidence="2" type="primary">WBGene00279353</name>
</gene>
<protein>
    <submittedName>
        <fullName evidence="2">Uncharacterized protein</fullName>
    </submittedName>
</protein>
<dbReference type="AlphaFoldDB" id="A0A8R1Z0W7"/>
<proteinExistence type="predicted"/>
<evidence type="ECO:0000313" key="3">
    <source>
        <dbReference type="Proteomes" id="UP000005239"/>
    </source>
</evidence>
<evidence type="ECO:0000256" key="1">
    <source>
        <dbReference type="SAM" id="Phobius"/>
    </source>
</evidence>
<evidence type="ECO:0000313" key="2">
    <source>
        <dbReference type="EnsemblMetazoa" id="PPA40984.1"/>
    </source>
</evidence>
<dbReference type="EnsemblMetazoa" id="PPA40984.1">
    <property type="protein sequence ID" value="PPA40984.1"/>
    <property type="gene ID" value="WBGene00279353"/>
</dbReference>
<sequence>SRNLGSFIISQSQTNYDYCEKTSCHPPLITPRLAFMLSPDSSIDLLAASETLSHLNQHGCSAVIRRGRRPATGQFVFPLERIIAKYAPSSLNLSSIPPLPPLPAYSDIENNFLAPISQGTLHHHHEALSCQHAEKSKCRMCMTKLAGICCVFFVFILIGAIWLAIKMNK</sequence>
<reference evidence="3" key="1">
    <citation type="journal article" date="2008" name="Nat. Genet.">
        <title>The Pristionchus pacificus genome provides a unique perspective on nematode lifestyle and parasitism.</title>
        <authorList>
            <person name="Dieterich C."/>
            <person name="Clifton S.W."/>
            <person name="Schuster L.N."/>
            <person name="Chinwalla A."/>
            <person name="Delehaunty K."/>
            <person name="Dinkelacker I."/>
            <person name="Fulton L."/>
            <person name="Fulton R."/>
            <person name="Godfrey J."/>
            <person name="Minx P."/>
            <person name="Mitreva M."/>
            <person name="Roeseler W."/>
            <person name="Tian H."/>
            <person name="Witte H."/>
            <person name="Yang S.P."/>
            <person name="Wilson R.K."/>
            <person name="Sommer R.J."/>
        </authorList>
    </citation>
    <scope>NUCLEOTIDE SEQUENCE [LARGE SCALE GENOMIC DNA]</scope>
    <source>
        <strain evidence="3">PS312</strain>
    </source>
</reference>
<accession>A0A8R1Z0W7</accession>
<keyword evidence="3" id="KW-1185">Reference proteome</keyword>
<keyword evidence="1" id="KW-0472">Membrane</keyword>
<keyword evidence="1" id="KW-1133">Transmembrane helix</keyword>
<reference evidence="2" key="2">
    <citation type="submission" date="2022-06" db="UniProtKB">
        <authorList>
            <consortium name="EnsemblMetazoa"/>
        </authorList>
    </citation>
    <scope>IDENTIFICATION</scope>
    <source>
        <strain evidence="2">PS312</strain>
    </source>
</reference>
<name>A0A8R1Z0W7_PRIPA</name>